<keyword evidence="3" id="KW-0547">Nucleotide-binding</keyword>
<feature type="domain" description="UBC core" evidence="7">
    <location>
        <begin position="236"/>
        <end position="396"/>
    </location>
</feature>
<evidence type="ECO:0000259" key="7">
    <source>
        <dbReference type="PROSITE" id="PS50127"/>
    </source>
</evidence>
<dbReference type="GO" id="GO:0005524">
    <property type="term" value="F:ATP binding"/>
    <property type="evidence" value="ECO:0007669"/>
    <property type="project" value="UniProtKB-KW"/>
</dbReference>
<keyword evidence="4" id="KW-0833">Ubl conjugation pathway</keyword>
<dbReference type="Gene3D" id="3.10.110.10">
    <property type="entry name" value="Ubiquitin Conjugating Enzyme"/>
    <property type="match status" value="1"/>
</dbReference>
<evidence type="ECO:0000256" key="6">
    <source>
        <dbReference type="SAM" id="MobiDB-lite"/>
    </source>
</evidence>
<dbReference type="Proteomes" id="UP001140949">
    <property type="component" value="Unassembled WGS sequence"/>
</dbReference>
<dbReference type="PANTHER" id="PTHR46116:SF41">
    <property type="entry name" value="UBIQUITIN-CONJUGATING ENZYME E2 25-RELATED"/>
    <property type="match status" value="1"/>
</dbReference>
<dbReference type="GO" id="GO:0061631">
    <property type="term" value="F:ubiquitin conjugating enzyme activity"/>
    <property type="evidence" value="ECO:0007669"/>
    <property type="project" value="UniProtKB-EC"/>
</dbReference>
<dbReference type="Pfam" id="PF00179">
    <property type="entry name" value="UQ_con"/>
    <property type="match status" value="1"/>
</dbReference>
<dbReference type="EMBL" id="JANAVB010038687">
    <property type="protein sequence ID" value="KAJ6800448.1"/>
    <property type="molecule type" value="Genomic_DNA"/>
</dbReference>
<accession>A0AAX6E8U1</accession>
<evidence type="ECO:0000256" key="2">
    <source>
        <dbReference type="ARBA" id="ARBA00022679"/>
    </source>
</evidence>
<dbReference type="AlphaFoldDB" id="A0AAX6E8U1"/>
<dbReference type="SMART" id="SM00212">
    <property type="entry name" value="UBCc"/>
    <property type="match status" value="1"/>
</dbReference>
<keyword evidence="5" id="KW-0067">ATP-binding</keyword>
<dbReference type="SUPFAM" id="SSF54495">
    <property type="entry name" value="UBC-like"/>
    <property type="match status" value="1"/>
</dbReference>
<evidence type="ECO:0000313" key="9">
    <source>
        <dbReference type="Proteomes" id="UP001140949"/>
    </source>
</evidence>
<comment type="caution">
    <text evidence="8">The sequence shown here is derived from an EMBL/GenBank/DDBJ whole genome shotgun (WGS) entry which is preliminary data.</text>
</comment>
<evidence type="ECO:0000256" key="5">
    <source>
        <dbReference type="ARBA" id="ARBA00022840"/>
    </source>
</evidence>
<proteinExistence type="predicted"/>
<organism evidence="8 9">
    <name type="scientific">Iris pallida</name>
    <name type="common">Sweet iris</name>
    <dbReference type="NCBI Taxonomy" id="29817"/>
    <lineage>
        <taxon>Eukaryota</taxon>
        <taxon>Viridiplantae</taxon>
        <taxon>Streptophyta</taxon>
        <taxon>Embryophyta</taxon>
        <taxon>Tracheophyta</taxon>
        <taxon>Spermatophyta</taxon>
        <taxon>Magnoliopsida</taxon>
        <taxon>Liliopsida</taxon>
        <taxon>Asparagales</taxon>
        <taxon>Iridaceae</taxon>
        <taxon>Iridoideae</taxon>
        <taxon>Irideae</taxon>
        <taxon>Iris</taxon>
    </lineage>
</organism>
<reference evidence="8" key="1">
    <citation type="journal article" date="2023" name="GigaByte">
        <title>Genome assembly of the bearded iris, Iris pallida Lam.</title>
        <authorList>
            <person name="Bruccoleri R.E."/>
            <person name="Oakeley E.J."/>
            <person name="Faust A.M.E."/>
            <person name="Altorfer M."/>
            <person name="Dessus-Babus S."/>
            <person name="Burckhardt D."/>
            <person name="Oertli M."/>
            <person name="Naumann U."/>
            <person name="Petersen F."/>
            <person name="Wong J."/>
        </authorList>
    </citation>
    <scope>NUCLEOTIDE SEQUENCE</scope>
    <source>
        <strain evidence="8">GSM-AAB239-AS_SAM_17_03QT</strain>
    </source>
</reference>
<name>A0AAX6E8U1_IRIPA</name>
<protein>
    <recommendedName>
        <fullName evidence="1">E2 ubiquitin-conjugating enzyme</fullName>
        <ecNumber evidence="1">2.3.2.23</ecNumber>
    </recommendedName>
</protein>
<evidence type="ECO:0000313" key="8">
    <source>
        <dbReference type="EMBL" id="KAJ6800448.1"/>
    </source>
</evidence>
<feature type="region of interest" description="Disordered" evidence="6">
    <location>
        <begin position="1"/>
        <end position="39"/>
    </location>
</feature>
<dbReference type="FunFam" id="3.10.110.10:FF:000028">
    <property type="entry name" value="Probable ubiquitin-conjugating enzyme E2 23"/>
    <property type="match status" value="1"/>
</dbReference>
<keyword evidence="2" id="KW-0808">Transferase</keyword>
<dbReference type="InterPro" id="IPR000608">
    <property type="entry name" value="UBC"/>
</dbReference>
<dbReference type="PROSITE" id="PS50127">
    <property type="entry name" value="UBC_2"/>
    <property type="match status" value="1"/>
</dbReference>
<dbReference type="EC" id="2.3.2.23" evidence="1"/>
<keyword evidence="9" id="KW-1185">Reference proteome</keyword>
<gene>
    <name evidence="8" type="ORF">M6B38_109950</name>
</gene>
<sequence>MEQPPAANYADPAAKPQFFSDDPDIMELSSSSWSSSNQKRKRTQVVHNEIIDVDKDDADEIVFINEVPSNCKNKQPMVFNNAGGNQIKDALPDNHIGSSTVHVPDNVALDILNDPKLGSMDYNFLHGYGNYEDYEYDDDYLEGFEDLADDDYNISLAAKFDDLGLPPAVEETEPWMQKSAVEGPSMCEPKTVVTEAINMKYRSFKQFDTVQGDYDHYFSKPENIKGVQTVKKPSKDWAKTIQHEWKLLEKDLPETIFVRVYEDRMDLLRAVIVGPAGTPYHDGLFFFDAYFPPNYPHAPPMVHYHSGGLRLNPNLYACGKVCLSLLGTWSGSGCENWDRSKSTMLQVLVSIQALVLNAKPYFNEPGYAHSAGHPHGEKLSLAYNEDTFLLSCKTMLYSLRKPPKHFEDYVAGHFCNKGHAILVACKAYLDGAQVGCLVGEGVQDVDEGDKSCSANFRKSLKVLFDELLMEFTFKGADCDKFLALNANGGACPAADTTLKL</sequence>
<evidence type="ECO:0000256" key="4">
    <source>
        <dbReference type="ARBA" id="ARBA00022786"/>
    </source>
</evidence>
<evidence type="ECO:0000256" key="3">
    <source>
        <dbReference type="ARBA" id="ARBA00022741"/>
    </source>
</evidence>
<dbReference type="PANTHER" id="PTHR46116">
    <property type="entry name" value="(E3-INDEPENDENT) E2 UBIQUITIN-CONJUGATING ENZYME"/>
    <property type="match status" value="1"/>
</dbReference>
<dbReference type="InterPro" id="IPR016135">
    <property type="entry name" value="UBQ-conjugating_enzyme/RWD"/>
</dbReference>
<evidence type="ECO:0000256" key="1">
    <source>
        <dbReference type="ARBA" id="ARBA00012486"/>
    </source>
</evidence>
<reference evidence="8" key="2">
    <citation type="submission" date="2023-04" db="EMBL/GenBank/DDBJ databases">
        <authorList>
            <person name="Bruccoleri R.E."/>
            <person name="Oakeley E.J."/>
            <person name="Faust A.-M."/>
            <person name="Dessus-Babus S."/>
            <person name="Altorfer M."/>
            <person name="Burckhardt D."/>
            <person name="Oertli M."/>
            <person name="Naumann U."/>
            <person name="Petersen F."/>
            <person name="Wong J."/>
        </authorList>
    </citation>
    <scope>NUCLEOTIDE SEQUENCE</scope>
    <source>
        <strain evidence="8">GSM-AAB239-AS_SAM_17_03QT</strain>
        <tissue evidence="8">Leaf</tissue>
    </source>
</reference>
<dbReference type="CDD" id="cd23837">
    <property type="entry name" value="UBCc_UBE2O"/>
    <property type="match status" value="1"/>
</dbReference>